<dbReference type="CDD" id="cd03143">
    <property type="entry name" value="A4_beta-galactosidase_middle_domain"/>
    <property type="match status" value="1"/>
</dbReference>
<dbReference type="SUPFAM" id="SSF52317">
    <property type="entry name" value="Class I glutamine amidotransferase-like"/>
    <property type="match status" value="1"/>
</dbReference>
<keyword evidence="3" id="KW-0862">Zinc</keyword>
<evidence type="ECO:0000259" key="5">
    <source>
        <dbReference type="Pfam" id="PF02449"/>
    </source>
</evidence>
<dbReference type="SUPFAM" id="SSF51445">
    <property type="entry name" value="(Trans)glycosidases"/>
    <property type="match status" value="1"/>
</dbReference>
<feature type="domain" description="Glycoside hydrolase family 42 N-terminal" evidence="5">
    <location>
        <begin position="126"/>
        <end position="380"/>
    </location>
</feature>
<gene>
    <name evidence="6" type="primary">bgaA</name>
    <name evidence="6" type="ORF">SDC9_31302</name>
</gene>
<dbReference type="PANTHER" id="PTHR36447:SF2">
    <property type="entry name" value="BETA-GALACTOSIDASE YESZ"/>
    <property type="match status" value="1"/>
</dbReference>
<dbReference type="GO" id="GO:0009341">
    <property type="term" value="C:beta-galactosidase complex"/>
    <property type="evidence" value="ECO:0007669"/>
    <property type="project" value="InterPro"/>
</dbReference>
<keyword evidence="2 6" id="KW-0378">Hydrolase</keyword>
<dbReference type="Gene3D" id="3.20.20.80">
    <property type="entry name" value="Glycosidases"/>
    <property type="match status" value="1"/>
</dbReference>
<accession>A0A644V287</accession>
<comment type="caution">
    <text evidence="6">The sequence shown here is derived from an EMBL/GenBank/DDBJ whole genome shotgun (WGS) entry which is preliminary data.</text>
</comment>
<dbReference type="Pfam" id="PF02449">
    <property type="entry name" value="Glyco_hydro_42"/>
    <property type="match status" value="1"/>
</dbReference>
<dbReference type="EMBL" id="VSSQ01000204">
    <property type="protein sequence ID" value="MPL85334.1"/>
    <property type="molecule type" value="Genomic_DNA"/>
</dbReference>
<reference evidence="6" key="1">
    <citation type="submission" date="2019-08" db="EMBL/GenBank/DDBJ databases">
        <authorList>
            <person name="Kucharzyk K."/>
            <person name="Murdoch R.W."/>
            <person name="Higgins S."/>
            <person name="Loffler F."/>
        </authorList>
    </citation>
    <scope>NUCLEOTIDE SEQUENCE</scope>
</reference>
<evidence type="ECO:0000256" key="1">
    <source>
        <dbReference type="ARBA" id="ARBA00022723"/>
    </source>
</evidence>
<keyword evidence="1" id="KW-0479">Metal-binding</keyword>
<keyword evidence="4 6" id="KW-0326">Glycosidase</keyword>
<sequence>MTKFNTNSFIIKLLIGMTLLMCVMPLKSQERITIGAEIWIEPGQTKEEIYQWFKTAAENKMYSIRLFMMWNYIETSPDNFDFTLYDWAFEAANKYNINIEATLCAIHGPVFVDNVFQGRPQFNELFSSHALLDKAAVYISKTVCRYRNNKSLGSWWILNEPRRFDPNSELAIQKLQEWVQSKYKSIDVVNKAWIQNYADFSDIKYNPLWSKGSYFYWPTPSIDWYQFQRDFLTYNLKWIANEIRKHDKTTLITLNPANVFESAHQYDLPVYKVFNDVLGASMHASWQLKFMDREQYGYAVAGISEILRGAAPDGKFWISELQGGNNIWSGKTPMCPDSLDLAQWIWTGIGSGARKVIYWALNYRRQGIEAGEWGLFGFRGEPTDRSRVTYRINEVIEKNNTFFKSARPYKSKITLILSPETMRVLLHIDPFDTGVRVFNKDAHVRSLMMWFVALSEIGYQVEIKYLSDYNWDSTEQGRVVILANAISIPQDIIPKMEKFVANGNELIAEGLTGFFDEYETNSFQTGFDLENLLGARMVDLRYVDEINMFRLNDLNIDIPAVAWKPLLMITSPNARSAGKDKGDLIAVSNKFGKGNTLWIPPCFSLAALSNNTELLSRIANFKLDSVLKEQPFYFKKYVKGSLLRILENEDHYVTVINNNNKHNIIVNLENKLKLTPTILFGRDNALNNGKIRLSERETLVILWRKNK</sequence>
<dbReference type="InterPro" id="IPR017853">
    <property type="entry name" value="GH"/>
</dbReference>
<evidence type="ECO:0000256" key="4">
    <source>
        <dbReference type="ARBA" id="ARBA00023295"/>
    </source>
</evidence>
<dbReference type="InterPro" id="IPR013529">
    <property type="entry name" value="Glyco_hydro_42_N"/>
</dbReference>
<organism evidence="6">
    <name type="scientific">bioreactor metagenome</name>
    <dbReference type="NCBI Taxonomy" id="1076179"/>
    <lineage>
        <taxon>unclassified sequences</taxon>
        <taxon>metagenomes</taxon>
        <taxon>ecological metagenomes</taxon>
    </lineage>
</organism>
<dbReference type="EC" id="3.2.1.23" evidence="6"/>
<dbReference type="GO" id="GO:0046872">
    <property type="term" value="F:metal ion binding"/>
    <property type="evidence" value="ECO:0007669"/>
    <property type="project" value="UniProtKB-KW"/>
</dbReference>
<dbReference type="GO" id="GO:0005975">
    <property type="term" value="P:carbohydrate metabolic process"/>
    <property type="evidence" value="ECO:0007669"/>
    <property type="project" value="InterPro"/>
</dbReference>
<evidence type="ECO:0000256" key="2">
    <source>
        <dbReference type="ARBA" id="ARBA00022801"/>
    </source>
</evidence>
<protein>
    <submittedName>
        <fullName evidence="6">Beta-galactosidase BgaA</fullName>
        <ecNumber evidence="6">3.2.1.23</ecNumber>
    </submittedName>
</protein>
<evidence type="ECO:0000256" key="3">
    <source>
        <dbReference type="ARBA" id="ARBA00022833"/>
    </source>
</evidence>
<dbReference type="GO" id="GO:0004565">
    <property type="term" value="F:beta-galactosidase activity"/>
    <property type="evidence" value="ECO:0007669"/>
    <property type="project" value="UniProtKB-EC"/>
</dbReference>
<dbReference type="InterPro" id="IPR003476">
    <property type="entry name" value="Glyco_hydro_42"/>
</dbReference>
<dbReference type="PANTHER" id="PTHR36447">
    <property type="entry name" value="BETA-GALACTOSIDASE GANA"/>
    <property type="match status" value="1"/>
</dbReference>
<dbReference type="InterPro" id="IPR029062">
    <property type="entry name" value="Class_I_gatase-like"/>
</dbReference>
<dbReference type="Gene3D" id="3.40.50.880">
    <property type="match status" value="1"/>
</dbReference>
<dbReference type="AlphaFoldDB" id="A0A644V287"/>
<evidence type="ECO:0000313" key="6">
    <source>
        <dbReference type="EMBL" id="MPL85334.1"/>
    </source>
</evidence>
<proteinExistence type="predicted"/>
<name>A0A644V287_9ZZZZ</name>